<sequence>MSHEVPNNTLQKLRNAIGHVVLDELPGIGGLVFELDSSNSGYHPVTFRMVFFEPESDLEGYEAWAYFNHPTTRTFMASTYPRGARVDLKDEFDSISFDDGLSACKTQVSTTAKYLLLFAAEAKVGEVSTHNIPYSNSSKRELITICDILHEENEQETRSKVIRPAS</sequence>
<organism evidence="1 2">
    <name type="scientific">Cucurbitaria berberidis CBS 394.84</name>
    <dbReference type="NCBI Taxonomy" id="1168544"/>
    <lineage>
        <taxon>Eukaryota</taxon>
        <taxon>Fungi</taxon>
        <taxon>Dikarya</taxon>
        <taxon>Ascomycota</taxon>
        <taxon>Pezizomycotina</taxon>
        <taxon>Dothideomycetes</taxon>
        <taxon>Pleosporomycetidae</taxon>
        <taxon>Pleosporales</taxon>
        <taxon>Pleosporineae</taxon>
        <taxon>Cucurbitariaceae</taxon>
        <taxon>Cucurbitaria</taxon>
    </lineage>
</organism>
<gene>
    <name evidence="1" type="ORF">K460DRAFT_402898</name>
</gene>
<comment type="caution">
    <text evidence="1">The sequence shown here is derived from an EMBL/GenBank/DDBJ whole genome shotgun (WGS) entry which is preliminary data.</text>
</comment>
<name>A0A9P4LAU4_9PLEO</name>
<dbReference type="AlphaFoldDB" id="A0A9P4LAU4"/>
<proteinExistence type="predicted"/>
<accession>A0A9P4LAU4</accession>
<reference evidence="1" key="1">
    <citation type="submission" date="2020-01" db="EMBL/GenBank/DDBJ databases">
        <authorList>
            <consortium name="DOE Joint Genome Institute"/>
            <person name="Haridas S."/>
            <person name="Albert R."/>
            <person name="Binder M."/>
            <person name="Bloem J."/>
            <person name="Labutti K."/>
            <person name="Salamov A."/>
            <person name="Andreopoulos B."/>
            <person name="Baker S.E."/>
            <person name="Barry K."/>
            <person name="Bills G."/>
            <person name="Bluhm B.H."/>
            <person name="Cannon C."/>
            <person name="Castanera R."/>
            <person name="Culley D.E."/>
            <person name="Daum C."/>
            <person name="Ezra D."/>
            <person name="Gonzalez J.B."/>
            <person name="Henrissat B."/>
            <person name="Kuo A."/>
            <person name="Liang C."/>
            <person name="Lipzen A."/>
            <person name="Lutzoni F."/>
            <person name="Magnuson J."/>
            <person name="Mondo S."/>
            <person name="Nolan M."/>
            <person name="Ohm R."/>
            <person name="Pangilinan J."/>
            <person name="Park H.-J."/>
            <person name="Ramirez L."/>
            <person name="Alfaro M."/>
            <person name="Sun H."/>
            <person name="Tritt A."/>
            <person name="Yoshinaga Y."/>
            <person name="Zwiers L.-H."/>
            <person name="Turgeon B.G."/>
            <person name="Goodwin S.B."/>
            <person name="Spatafora J.W."/>
            <person name="Crous P.W."/>
            <person name="Grigoriev I.V."/>
        </authorList>
    </citation>
    <scope>NUCLEOTIDE SEQUENCE</scope>
    <source>
        <strain evidence="1">CBS 394.84</strain>
    </source>
</reference>
<protein>
    <submittedName>
        <fullName evidence="1">Uncharacterized protein</fullName>
    </submittedName>
</protein>
<evidence type="ECO:0000313" key="2">
    <source>
        <dbReference type="Proteomes" id="UP000800039"/>
    </source>
</evidence>
<dbReference type="EMBL" id="ML976615">
    <property type="protein sequence ID" value="KAF1847549.1"/>
    <property type="molecule type" value="Genomic_DNA"/>
</dbReference>
<keyword evidence="2" id="KW-1185">Reference proteome</keyword>
<evidence type="ECO:0000313" key="1">
    <source>
        <dbReference type="EMBL" id="KAF1847549.1"/>
    </source>
</evidence>
<dbReference type="RefSeq" id="XP_040790112.1">
    <property type="nucleotide sequence ID" value="XM_040936568.1"/>
</dbReference>
<dbReference type="Proteomes" id="UP000800039">
    <property type="component" value="Unassembled WGS sequence"/>
</dbReference>
<dbReference type="GeneID" id="63853818"/>